<organism evidence="1 2">
    <name type="scientific">Chitinimonas lacunae</name>
    <dbReference type="NCBI Taxonomy" id="1963018"/>
    <lineage>
        <taxon>Bacteria</taxon>
        <taxon>Pseudomonadati</taxon>
        <taxon>Pseudomonadota</taxon>
        <taxon>Betaproteobacteria</taxon>
        <taxon>Neisseriales</taxon>
        <taxon>Chitinibacteraceae</taxon>
        <taxon>Chitinimonas</taxon>
    </lineage>
</organism>
<evidence type="ECO:0000313" key="2">
    <source>
        <dbReference type="Proteomes" id="UP001595791"/>
    </source>
</evidence>
<dbReference type="RefSeq" id="WP_378163507.1">
    <property type="nucleotide sequence ID" value="NZ_JBHSBU010000001.1"/>
</dbReference>
<name>A0ABV8MQV5_9NEIS</name>
<evidence type="ECO:0000313" key="1">
    <source>
        <dbReference type="EMBL" id="MFC4159590.1"/>
    </source>
</evidence>
<reference evidence="2" key="1">
    <citation type="journal article" date="2019" name="Int. J. Syst. Evol. Microbiol.">
        <title>The Global Catalogue of Microorganisms (GCM) 10K type strain sequencing project: providing services to taxonomists for standard genome sequencing and annotation.</title>
        <authorList>
            <consortium name="The Broad Institute Genomics Platform"/>
            <consortium name="The Broad Institute Genome Sequencing Center for Infectious Disease"/>
            <person name="Wu L."/>
            <person name="Ma J."/>
        </authorList>
    </citation>
    <scope>NUCLEOTIDE SEQUENCE [LARGE SCALE GENOMIC DNA]</scope>
    <source>
        <strain evidence="2">LMG 29894</strain>
    </source>
</reference>
<sequence>MVTSVNAVRGAAGARPAEILAGLAALADAYSLSWNTALKLLQDSVEKLYLQQGRRVRCVFDPDAEPSLYGLEQRPGGEVRLNDLLQPRLAWLRHRIEEYLDSEAERAGWPLAVVEVLARHEDHLLLKVLESEQFADGETAILPYSHLAALDREQVLQVGANFYALLRPRPLAVVGKESWHTTQAPWLASRLDALFLKKLFYRMVPMDCRVDIAGGVGLIVIPTGADMGRCIGPKGEYAKTLRLQAGLKRIHFAREVPGRCSSPTHRVRFAISQISGHGRFRCVDGENGVVRVFVPPANAAEIIGADGVNLRFTHFLSGQQITVTSTGYKEDQVDKPLDVSERLAAVRS</sequence>
<evidence type="ECO:0008006" key="3">
    <source>
        <dbReference type="Google" id="ProtNLM"/>
    </source>
</evidence>
<proteinExistence type="predicted"/>
<keyword evidence="2" id="KW-1185">Reference proteome</keyword>
<dbReference type="EMBL" id="JBHSBU010000001">
    <property type="protein sequence ID" value="MFC4159590.1"/>
    <property type="molecule type" value="Genomic_DNA"/>
</dbReference>
<accession>A0ABV8MQV5</accession>
<comment type="caution">
    <text evidence="1">The sequence shown here is derived from an EMBL/GenBank/DDBJ whole genome shotgun (WGS) entry which is preliminary data.</text>
</comment>
<protein>
    <recommendedName>
        <fullName evidence="3">KH domain-containing protein</fullName>
    </recommendedName>
</protein>
<gene>
    <name evidence="1" type="ORF">ACFOW7_09530</name>
</gene>
<dbReference type="Proteomes" id="UP001595791">
    <property type="component" value="Unassembled WGS sequence"/>
</dbReference>